<evidence type="ECO:0000256" key="1">
    <source>
        <dbReference type="SAM" id="Phobius"/>
    </source>
</evidence>
<sequence length="93" mass="9905">MPQGSQSLYVRIISIFARIALVGLFCLGLAIIGFGIYSAASGRMVGLVVSAIGIPFTAIGGYFLWANYLADIDWSEHSTDNTITGLDGPDDDF</sequence>
<keyword evidence="3" id="KW-1185">Reference proteome</keyword>
<dbReference type="RefSeq" id="WP_222923592.1">
    <property type="nucleotide sequence ID" value="NZ_CP082287.1"/>
</dbReference>
<dbReference type="Proteomes" id="UP001589595">
    <property type="component" value="Unassembled WGS sequence"/>
</dbReference>
<protein>
    <submittedName>
        <fullName evidence="2">Uncharacterized protein</fullName>
    </submittedName>
</protein>
<accession>A0ABD5MPA7</accession>
<dbReference type="GeneID" id="67212313"/>
<evidence type="ECO:0000313" key="2">
    <source>
        <dbReference type="EMBL" id="MFB9823856.1"/>
    </source>
</evidence>
<gene>
    <name evidence="2" type="ORF">ACFFOL_06700</name>
</gene>
<keyword evidence="1" id="KW-1133">Transmembrane helix</keyword>
<feature type="transmembrane region" description="Helical" evidence="1">
    <location>
        <begin position="12"/>
        <end position="37"/>
    </location>
</feature>
<organism evidence="2 3">
    <name type="scientific">Halobaculum roseum</name>
    <dbReference type="NCBI Taxonomy" id="2175149"/>
    <lineage>
        <taxon>Archaea</taxon>
        <taxon>Methanobacteriati</taxon>
        <taxon>Methanobacteriota</taxon>
        <taxon>Stenosarchaea group</taxon>
        <taxon>Halobacteria</taxon>
        <taxon>Halobacteriales</taxon>
        <taxon>Haloferacaceae</taxon>
        <taxon>Halobaculum</taxon>
    </lineage>
</organism>
<dbReference type="EMBL" id="JBHMAJ010000005">
    <property type="protein sequence ID" value="MFB9823856.1"/>
    <property type="molecule type" value="Genomic_DNA"/>
</dbReference>
<dbReference type="AlphaFoldDB" id="A0ABD5MPA7"/>
<evidence type="ECO:0000313" key="3">
    <source>
        <dbReference type="Proteomes" id="UP001589595"/>
    </source>
</evidence>
<keyword evidence="1" id="KW-0472">Membrane</keyword>
<keyword evidence="1" id="KW-0812">Transmembrane</keyword>
<proteinExistence type="predicted"/>
<name>A0ABD5MPA7_9EURY</name>
<feature type="transmembrane region" description="Helical" evidence="1">
    <location>
        <begin position="44"/>
        <end position="65"/>
    </location>
</feature>
<reference evidence="2" key="1">
    <citation type="submission" date="2024-09" db="EMBL/GenBank/DDBJ databases">
        <authorList>
            <person name="Sun Q."/>
        </authorList>
    </citation>
    <scope>NUCLEOTIDE SEQUENCE [LARGE SCALE GENOMIC DNA]</scope>
    <source>
        <strain evidence="2">JCM 31273</strain>
    </source>
</reference>
<comment type="caution">
    <text evidence="2">The sequence shown here is derived from an EMBL/GenBank/DDBJ whole genome shotgun (WGS) entry which is preliminary data.</text>
</comment>